<comment type="caution">
    <text evidence="1">The sequence shown here is derived from an EMBL/GenBank/DDBJ whole genome shotgun (WGS) entry which is preliminary data.</text>
</comment>
<gene>
    <name evidence="1" type="ORF">GCM10010492_67110</name>
</gene>
<accession>A0ABN0UNX5</accession>
<organism evidence="1 2">
    <name type="scientific">Saccharothrix mutabilis subsp. mutabilis</name>
    <dbReference type="NCBI Taxonomy" id="66855"/>
    <lineage>
        <taxon>Bacteria</taxon>
        <taxon>Bacillati</taxon>
        <taxon>Actinomycetota</taxon>
        <taxon>Actinomycetes</taxon>
        <taxon>Pseudonocardiales</taxon>
        <taxon>Pseudonocardiaceae</taxon>
        <taxon>Saccharothrix</taxon>
    </lineage>
</organism>
<keyword evidence="2" id="KW-1185">Reference proteome</keyword>
<dbReference type="EMBL" id="BAAABU010000025">
    <property type="protein sequence ID" value="GAA0256780.1"/>
    <property type="molecule type" value="Genomic_DNA"/>
</dbReference>
<evidence type="ECO:0000313" key="2">
    <source>
        <dbReference type="Proteomes" id="UP001500416"/>
    </source>
</evidence>
<name>A0ABN0UNX5_9PSEU</name>
<proteinExistence type="predicted"/>
<protein>
    <submittedName>
        <fullName evidence="1">Uncharacterized protein</fullName>
    </submittedName>
</protein>
<evidence type="ECO:0000313" key="1">
    <source>
        <dbReference type="EMBL" id="GAA0256780.1"/>
    </source>
</evidence>
<dbReference type="RefSeq" id="WP_343938572.1">
    <property type="nucleotide sequence ID" value="NZ_BAAABU010000025.1"/>
</dbReference>
<dbReference type="Proteomes" id="UP001500416">
    <property type="component" value="Unassembled WGS sequence"/>
</dbReference>
<sequence>MLLEEDGHTEHREWRSCAACQCLWWAGGFSGHCPGDPNGHRVNSRTVRASFAYVVEHDLSNPEHVHQTR</sequence>
<reference evidence="1 2" key="1">
    <citation type="journal article" date="2019" name="Int. J. Syst. Evol. Microbiol.">
        <title>The Global Catalogue of Microorganisms (GCM) 10K type strain sequencing project: providing services to taxonomists for standard genome sequencing and annotation.</title>
        <authorList>
            <consortium name="The Broad Institute Genomics Platform"/>
            <consortium name="The Broad Institute Genome Sequencing Center for Infectious Disease"/>
            <person name="Wu L."/>
            <person name="Ma J."/>
        </authorList>
    </citation>
    <scope>NUCLEOTIDE SEQUENCE [LARGE SCALE GENOMIC DNA]</scope>
    <source>
        <strain evidence="1 2">JCM 3380</strain>
    </source>
</reference>